<reference evidence="2 3" key="1">
    <citation type="submission" date="2017-04" db="EMBL/GenBank/DDBJ databases">
        <title>A new member of the family Flavobacteriaceae isolated from ascidians.</title>
        <authorList>
            <person name="Chen L."/>
        </authorList>
    </citation>
    <scope>NUCLEOTIDE SEQUENCE [LARGE SCALE GENOMIC DNA]</scope>
    <source>
        <strain evidence="2 3">HQA918</strain>
    </source>
</reference>
<organism evidence="2 3">
    <name type="scientific">Sediminicola luteus</name>
    <dbReference type="NCBI Taxonomy" id="319238"/>
    <lineage>
        <taxon>Bacteria</taxon>
        <taxon>Pseudomonadati</taxon>
        <taxon>Bacteroidota</taxon>
        <taxon>Flavobacteriia</taxon>
        <taxon>Flavobacteriales</taxon>
        <taxon>Flavobacteriaceae</taxon>
        <taxon>Sediminicola</taxon>
    </lineage>
</organism>
<keyword evidence="3" id="KW-1185">Reference proteome</keyword>
<proteinExistence type="predicted"/>
<evidence type="ECO:0000313" key="3">
    <source>
        <dbReference type="Proteomes" id="UP000219559"/>
    </source>
</evidence>
<evidence type="ECO:0000259" key="1">
    <source>
        <dbReference type="Pfam" id="PF06439"/>
    </source>
</evidence>
<dbReference type="Proteomes" id="UP000219559">
    <property type="component" value="Unassembled WGS sequence"/>
</dbReference>
<dbReference type="InterPro" id="IPR010496">
    <property type="entry name" value="AL/BT2_dom"/>
</dbReference>
<evidence type="ECO:0000313" key="2">
    <source>
        <dbReference type="EMBL" id="PCE66364.1"/>
    </source>
</evidence>
<dbReference type="Gene3D" id="2.60.120.560">
    <property type="entry name" value="Exo-inulinase, domain 1"/>
    <property type="match status" value="1"/>
</dbReference>
<sequence>MFCIGASLWAQQEPLQDLSGFESVQGNWQIAGAVAVDPSIDSNKKAIPFSKKELKKRKKQGLSLVPPSAISLTAGQGVLVQPSPEKAKLSTSWEHGNLDLEFDLLLAQGGQATLWLQGSYPIQLSDSWNTAVLNPQDMGGVPLTHGDYKGKAPNANAAKAPGLWQHVKLRFLTAVPETGDSKGSPARLEFLEINGQRVQEQLLLTGPSPKTQAPLTLEGHGVALKNLSYKLLNACTASWSALGYKTYKGKIDSFENMATMPVEFSGEADLIDVRAAQRNGNYGIYFKGALDIQEKDTYTFSAAFHGDTQTTINGIPMKPSGWGQQKLTLALDPGEYIVEIRNKKGYRNAPKFGLWVSGSSTLPKALHTAASVPLQPSRMGSPIFINVGQKPELVRAFYDYEGDSKQRLTHSMAVGDPSGIHYVYDLKQGNLACVWKGDFLNASPMWDGRGNGTYRLRGARQHIYNAPTVSGDEVDLTPKGYSVDAKSGLPTFEYSLGNTQISDRIKPNGNGGLQRIISGNGVGNGLTVQLAQGQQIEKLNDRYRVDGGYYIIPKTACSVQEKDGKQILVSSLHDQPIKYDIQW</sequence>
<dbReference type="AlphaFoldDB" id="A0A2A4GED3"/>
<accession>A0A2A4GED3</accession>
<gene>
    <name evidence="2" type="ORF">B7P33_03440</name>
</gene>
<dbReference type="GO" id="GO:0016787">
    <property type="term" value="F:hydrolase activity"/>
    <property type="evidence" value="ECO:0007669"/>
    <property type="project" value="InterPro"/>
</dbReference>
<dbReference type="EMBL" id="NBWU01000001">
    <property type="protein sequence ID" value="PCE66364.1"/>
    <property type="molecule type" value="Genomic_DNA"/>
</dbReference>
<protein>
    <recommendedName>
        <fullName evidence="1">3-keto-alpha-glucoside-1,2-lyase/3-keto-2-hydroxy-glucal hydratase domain-containing protein</fullName>
    </recommendedName>
</protein>
<dbReference type="Pfam" id="PF06439">
    <property type="entry name" value="3keto-disac_hyd"/>
    <property type="match status" value="1"/>
</dbReference>
<comment type="caution">
    <text evidence="2">The sequence shown here is derived from an EMBL/GenBank/DDBJ whole genome shotgun (WGS) entry which is preliminary data.</text>
</comment>
<name>A0A2A4GED3_9FLAO</name>
<feature type="domain" description="3-keto-alpha-glucoside-1,2-lyase/3-keto-2-hydroxy-glucal hydratase" evidence="1">
    <location>
        <begin position="66"/>
        <end position="227"/>
    </location>
</feature>